<evidence type="ECO:0000313" key="2">
    <source>
        <dbReference type="EMBL" id="MFD2917005.1"/>
    </source>
</evidence>
<name>A0ABW5ZXR1_9FLAO</name>
<keyword evidence="3" id="KW-1185">Reference proteome</keyword>
<protein>
    <submittedName>
        <fullName evidence="2">Uncharacterized protein</fullName>
    </submittedName>
</protein>
<comment type="caution">
    <text evidence="2">The sequence shown here is derived from an EMBL/GenBank/DDBJ whole genome shotgun (WGS) entry which is preliminary data.</text>
</comment>
<evidence type="ECO:0000313" key="3">
    <source>
        <dbReference type="Proteomes" id="UP001597548"/>
    </source>
</evidence>
<proteinExistence type="predicted"/>
<keyword evidence="1" id="KW-0812">Transmembrane</keyword>
<evidence type="ECO:0000256" key="1">
    <source>
        <dbReference type="SAM" id="Phobius"/>
    </source>
</evidence>
<reference evidence="3" key="1">
    <citation type="journal article" date="2019" name="Int. J. Syst. Evol. Microbiol.">
        <title>The Global Catalogue of Microorganisms (GCM) 10K type strain sequencing project: providing services to taxonomists for standard genome sequencing and annotation.</title>
        <authorList>
            <consortium name="The Broad Institute Genomics Platform"/>
            <consortium name="The Broad Institute Genome Sequencing Center for Infectious Disease"/>
            <person name="Wu L."/>
            <person name="Ma J."/>
        </authorList>
    </citation>
    <scope>NUCLEOTIDE SEQUENCE [LARGE SCALE GENOMIC DNA]</scope>
    <source>
        <strain evidence="3">KCTC 32514</strain>
    </source>
</reference>
<feature type="transmembrane region" description="Helical" evidence="1">
    <location>
        <begin position="115"/>
        <end position="133"/>
    </location>
</feature>
<dbReference type="RefSeq" id="WP_194506150.1">
    <property type="nucleotide sequence ID" value="NZ_JADILU010000001.1"/>
</dbReference>
<feature type="transmembrane region" description="Helical" evidence="1">
    <location>
        <begin position="186"/>
        <end position="207"/>
    </location>
</feature>
<gene>
    <name evidence="2" type="ORF">ACFS29_15230</name>
</gene>
<accession>A0ABW5ZXR1</accession>
<organism evidence="2 3">
    <name type="scientific">Psychroserpens luteus</name>
    <dbReference type="NCBI Taxonomy" id="1434066"/>
    <lineage>
        <taxon>Bacteria</taxon>
        <taxon>Pseudomonadati</taxon>
        <taxon>Bacteroidota</taxon>
        <taxon>Flavobacteriia</taxon>
        <taxon>Flavobacteriales</taxon>
        <taxon>Flavobacteriaceae</taxon>
        <taxon>Psychroserpens</taxon>
    </lineage>
</organism>
<sequence>MKIKETQIEDLYAFTRQHFVEHYDLQTELVDHLANDIETIWIEQPKLSYIEARDMAFKKFGIFGFMDVASKRQKAMGKRYNKYLWQEFKEWFTFPKLIITLSICLGLYVALSFNFVSYVLITVYSIITIWSFYKSIQLNRQFKRRKKISKKKWMLEEIIFKQAGVSGLLLMSQLPSLHRFLDASSLSISMIIIVSTCSTLIILWMYISFELLPNKAEELLNDTYPEFSL</sequence>
<dbReference type="Proteomes" id="UP001597548">
    <property type="component" value="Unassembled WGS sequence"/>
</dbReference>
<keyword evidence="1" id="KW-0472">Membrane</keyword>
<feature type="transmembrane region" description="Helical" evidence="1">
    <location>
        <begin position="154"/>
        <end position="174"/>
    </location>
</feature>
<keyword evidence="1" id="KW-1133">Transmembrane helix</keyword>
<feature type="transmembrane region" description="Helical" evidence="1">
    <location>
        <begin position="91"/>
        <end position="109"/>
    </location>
</feature>
<dbReference type="EMBL" id="JBHUOS010000010">
    <property type="protein sequence ID" value="MFD2917005.1"/>
    <property type="molecule type" value="Genomic_DNA"/>
</dbReference>